<accession>A0A7I8K7J6</accession>
<protein>
    <submittedName>
        <fullName evidence="2">Uncharacterized protein</fullName>
    </submittedName>
</protein>
<dbReference type="AlphaFoldDB" id="A0A7I8K7J6"/>
<dbReference type="EMBL" id="LR746266">
    <property type="protein sequence ID" value="CAA7393613.1"/>
    <property type="molecule type" value="Genomic_DNA"/>
</dbReference>
<name>A0A7I8K7J6_SPIIN</name>
<evidence type="ECO:0000256" key="1">
    <source>
        <dbReference type="SAM" id="MobiDB-lite"/>
    </source>
</evidence>
<keyword evidence="3" id="KW-1185">Reference proteome</keyword>
<evidence type="ECO:0000313" key="2">
    <source>
        <dbReference type="EMBL" id="CAA7393613.1"/>
    </source>
</evidence>
<feature type="region of interest" description="Disordered" evidence="1">
    <location>
        <begin position="1"/>
        <end position="23"/>
    </location>
</feature>
<dbReference type="Proteomes" id="UP000663760">
    <property type="component" value="Chromosome 3"/>
</dbReference>
<proteinExistence type="predicted"/>
<organism evidence="2 3">
    <name type="scientific">Spirodela intermedia</name>
    <name type="common">Intermediate duckweed</name>
    <dbReference type="NCBI Taxonomy" id="51605"/>
    <lineage>
        <taxon>Eukaryota</taxon>
        <taxon>Viridiplantae</taxon>
        <taxon>Streptophyta</taxon>
        <taxon>Embryophyta</taxon>
        <taxon>Tracheophyta</taxon>
        <taxon>Spermatophyta</taxon>
        <taxon>Magnoliopsida</taxon>
        <taxon>Liliopsida</taxon>
        <taxon>Araceae</taxon>
        <taxon>Lemnoideae</taxon>
        <taxon>Spirodela</taxon>
    </lineage>
</organism>
<evidence type="ECO:0000313" key="3">
    <source>
        <dbReference type="Proteomes" id="UP000663760"/>
    </source>
</evidence>
<gene>
    <name evidence="2" type="ORF">SI8410_03004340</name>
</gene>
<reference evidence="2" key="1">
    <citation type="submission" date="2020-02" db="EMBL/GenBank/DDBJ databases">
        <authorList>
            <person name="Scholz U."/>
            <person name="Mascher M."/>
            <person name="Fiebig A."/>
        </authorList>
    </citation>
    <scope>NUCLEOTIDE SEQUENCE</scope>
</reference>
<sequence length="42" mass="4370">MRPGPPRVGQPLGGAADGINMPWPCGGSPLWRGRRRMQAGGA</sequence>